<dbReference type="AlphaFoldDB" id="L0GST0"/>
<proteinExistence type="predicted"/>
<dbReference type="EMBL" id="CP003051">
    <property type="protein sequence ID" value="AGA89036.1"/>
    <property type="molecule type" value="Genomic_DNA"/>
</dbReference>
<evidence type="ECO:0000313" key="1">
    <source>
        <dbReference type="EMBL" id="AGA89036.1"/>
    </source>
</evidence>
<dbReference type="RefSeq" id="WP_015279186.1">
    <property type="nucleotide sequence ID" value="NC_019940.1"/>
</dbReference>
<reference evidence="1 2" key="1">
    <citation type="submission" date="2011-09" db="EMBL/GenBank/DDBJ databases">
        <title>Complete sequence of chromosome of Thioflavicoccus mobilis 8321.</title>
        <authorList>
            <consortium name="US DOE Joint Genome Institute"/>
            <person name="Lucas S."/>
            <person name="Han J."/>
            <person name="Lapidus A."/>
            <person name="Cheng J.-F."/>
            <person name="Goodwin L."/>
            <person name="Pitluck S."/>
            <person name="Peters L."/>
            <person name="Ovchinnikova G."/>
            <person name="Lu M."/>
            <person name="Detter J.C."/>
            <person name="Han C."/>
            <person name="Tapia R."/>
            <person name="Land M."/>
            <person name="Hauser L."/>
            <person name="Kyrpides N."/>
            <person name="Ivanova N."/>
            <person name="Pagani I."/>
            <person name="Vogl K."/>
            <person name="Liu Z."/>
            <person name="Imhoff J."/>
            <person name="Thiel V."/>
            <person name="Frigaard N.-U."/>
            <person name="Bryant D."/>
            <person name="Woyke T."/>
        </authorList>
    </citation>
    <scope>NUCLEOTIDE SEQUENCE [LARGE SCALE GENOMIC DNA]</scope>
    <source>
        <strain evidence="1 2">8321</strain>
    </source>
</reference>
<dbReference type="HOGENOM" id="CLU_2620942_0_0_6"/>
<dbReference type="PATRIC" id="fig|765912.4.peg.164"/>
<sequence length="78" mass="8237">MGRRAPDPLSLAAAKARLRRAAREASPQDWIRRHPGRAAATALLAGLLTGVATTSAPDKARRTLAVRLARAIGDLLSD</sequence>
<evidence type="ECO:0000313" key="2">
    <source>
        <dbReference type="Proteomes" id="UP000010816"/>
    </source>
</evidence>
<gene>
    <name evidence="1" type="ORF">Thimo_0161</name>
</gene>
<dbReference type="KEGG" id="tmb:Thimo_0161"/>
<accession>L0GST0</accession>
<keyword evidence="2" id="KW-1185">Reference proteome</keyword>
<organism evidence="1 2">
    <name type="scientific">Thioflavicoccus mobilis 8321</name>
    <dbReference type="NCBI Taxonomy" id="765912"/>
    <lineage>
        <taxon>Bacteria</taxon>
        <taxon>Pseudomonadati</taxon>
        <taxon>Pseudomonadota</taxon>
        <taxon>Gammaproteobacteria</taxon>
        <taxon>Chromatiales</taxon>
        <taxon>Chromatiaceae</taxon>
        <taxon>Thioflavicoccus</taxon>
    </lineage>
</organism>
<protein>
    <submittedName>
        <fullName evidence="1">Uncharacterized protein</fullName>
    </submittedName>
</protein>
<dbReference type="Proteomes" id="UP000010816">
    <property type="component" value="Chromosome"/>
</dbReference>
<dbReference type="STRING" id="765912.Thimo_0161"/>
<name>L0GST0_9GAMM</name>